<comment type="caution">
    <text evidence="7">The sequence shown here is derived from an EMBL/GenBank/DDBJ whole genome shotgun (WGS) entry which is preliminary data.</text>
</comment>
<sequence length="179" mass="19311">MDGTTGPQFEIDELYRTLNPGNHAEAASVILKLWGETCDVDCLYCFEKRKEAPGGAVITAEQVRDLHRLFLGRPLAIELHGGEPLTAGREHVAEVLRELAVQPNVVRVALQTNGVLLDAEWLDLFDELCLALRIGISLDGDAEATPGASVTTGARSIRGSPLPSDCRPTEAGRPGWSAR</sequence>
<keyword evidence="3" id="KW-0408">Iron</keyword>
<dbReference type="InterPro" id="IPR058240">
    <property type="entry name" value="rSAM_sf"/>
</dbReference>
<dbReference type="SFLD" id="SFLDG01067">
    <property type="entry name" value="SPASM/twitch_domain_containing"/>
    <property type="match status" value="1"/>
</dbReference>
<evidence type="ECO:0000256" key="1">
    <source>
        <dbReference type="ARBA" id="ARBA00022691"/>
    </source>
</evidence>
<keyword evidence="8" id="KW-1185">Reference proteome</keyword>
<protein>
    <recommendedName>
        <fullName evidence="6">Radical SAM core domain-containing protein</fullName>
    </recommendedName>
</protein>
<keyword evidence="4" id="KW-0411">Iron-sulfur</keyword>
<feature type="region of interest" description="Disordered" evidence="5">
    <location>
        <begin position="143"/>
        <end position="179"/>
    </location>
</feature>
<evidence type="ECO:0000256" key="3">
    <source>
        <dbReference type="ARBA" id="ARBA00023004"/>
    </source>
</evidence>
<dbReference type="InterPro" id="IPR013785">
    <property type="entry name" value="Aldolase_TIM"/>
</dbReference>
<dbReference type="Gene3D" id="3.20.20.70">
    <property type="entry name" value="Aldolase class I"/>
    <property type="match status" value="1"/>
</dbReference>
<evidence type="ECO:0000256" key="4">
    <source>
        <dbReference type="ARBA" id="ARBA00023014"/>
    </source>
</evidence>
<reference evidence="8" key="1">
    <citation type="journal article" date="2019" name="Int. J. Syst. Evol. Microbiol.">
        <title>The Global Catalogue of Microorganisms (GCM) 10K type strain sequencing project: providing services to taxonomists for standard genome sequencing and annotation.</title>
        <authorList>
            <consortium name="The Broad Institute Genomics Platform"/>
            <consortium name="The Broad Institute Genome Sequencing Center for Infectious Disease"/>
            <person name="Wu L."/>
            <person name="Ma J."/>
        </authorList>
    </citation>
    <scope>NUCLEOTIDE SEQUENCE [LARGE SCALE GENOMIC DNA]</scope>
    <source>
        <strain evidence="8">JCM 13006</strain>
    </source>
</reference>
<evidence type="ECO:0000313" key="7">
    <source>
        <dbReference type="EMBL" id="GAA4838841.1"/>
    </source>
</evidence>
<dbReference type="InterPro" id="IPR023867">
    <property type="entry name" value="Sulphatase_maturase_rSAM"/>
</dbReference>
<dbReference type="RefSeq" id="WP_345695755.1">
    <property type="nucleotide sequence ID" value="NZ_BAABIS010000001.1"/>
</dbReference>
<dbReference type="Proteomes" id="UP001501752">
    <property type="component" value="Unassembled WGS sequence"/>
</dbReference>
<keyword evidence="1" id="KW-0949">S-adenosyl-L-methionine</keyword>
<dbReference type="InterPro" id="IPR007197">
    <property type="entry name" value="rSAM"/>
</dbReference>
<proteinExistence type="predicted"/>
<dbReference type="SFLD" id="SFLDS00029">
    <property type="entry name" value="Radical_SAM"/>
    <property type="match status" value="1"/>
</dbReference>
<feature type="domain" description="Radical SAM core" evidence="6">
    <location>
        <begin position="36"/>
        <end position="142"/>
    </location>
</feature>
<dbReference type="PANTHER" id="PTHR43273">
    <property type="entry name" value="ANAEROBIC SULFATASE-MATURATING ENZYME HOMOLOG ASLB-RELATED"/>
    <property type="match status" value="1"/>
</dbReference>
<dbReference type="PANTHER" id="PTHR43273:SF8">
    <property type="entry name" value="RADICAL SAM DOMAIN PROTEIN"/>
    <property type="match status" value="1"/>
</dbReference>
<keyword evidence="2" id="KW-0479">Metal-binding</keyword>
<organism evidence="7 8">
    <name type="scientific">Kitasatospora terrestris</name>
    <dbReference type="NCBI Taxonomy" id="258051"/>
    <lineage>
        <taxon>Bacteria</taxon>
        <taxon>Bacillati</taxon>
        <taxon>Actinomycetota</taxon>
        <taxon>Actinomycetes</taxon>
        <taxon>Kitasatosporales</taxon>
        <taxon>Streptomycetaceae</taxon>
        <taxon>Kitasatospora</taxon>
    </lineage>
</organism>
<dbReference type="EMBL" id="BAABIS010000001">
    <property type="protein sequence ID" value="GAA4838841.1"/>
    <property type="molecule type" value="Genomic_DNA"/>
</dbReference>
<dbReference type="CDD" id="cd01335">
    <property type="entry name" value="Radical_SAM"/>
    <property type="match status" value="1"/>
</dbReference>
<accession>A0ABP9DGE1</accession>
<dbReference type="Pfam" id="PF04055">
    <property type="entry name" value="Radical_SAM"/>
    <property type="match status" value="1"/>
</dbReference>
<gene>
    <name evidence="7" type="ORF">GCM10023235_12630</name>
</gene>
<evidence type="ECO:0000259" key="6">
    <source>
        <dbReference type="Pfam" id="PF04055"/>
    </source>
</evidence>
<name>A0ABP9DGE1_9ACTN</name>
<evidence type="ECO:0000313" key="8">
    <source>
        <dbReference type="Proteomes" id="UP001501752"/>
    </source>
</evidence>
<evidence type="ECO:0000256" key="2">
    <source>
        <dbReference type="ARBA" id="ARBA00022723"/>
    </source>
</evidence>
<evidence type="ECO:0000256" key="5">
    <source>
        <dbReference type="SAM" id="MobiDB-lite"/>
    </source>
</evidence>
<dbReference type="SUPFAM" id="SSF102114">
    <property type="entry name" value="Radical SAM enzymes"/>
    <property type="match status" value="1"/>
</dbReference>